<evidence type="ECO:0000256" key="1">
    <source>
        <dbReference type="SAM" id="MobiDB-lite"/>
    </source>
</evidence>
<dbReference type="EMBL" id="CATQJL010000001">
    <property type="protein sequence ID" value="CAJ0591609.1"/>
    <property type="molecule type" value="Genomic_DNA"/>
</dbReference>
<feature type="compositionally biased region" description="Acidic residues" evidence="1">
    <location>
        <begin position="108"/>
        <end position="117"/>
    </location>
</feature>
<evidence type="ECO:0008006" key="5">
    <source>
        <dbReference type="Google" id="ProtNLM"/>
    </source>
</evidence>
<proteinExistence type="predicted"/>
<comment type="caution">
    <text evidence="3">The sequence shown here is derived from an EMBL/GenBank/DDBJ whole genome shotgun (WGS) entry which is preliminary data.</text>
</comment>
<feature type="signal peptide" evidence="2">
    <location>
        <begin position="1"/>
        <end position="24"/>
    </location>
</feature>
<evidence type="ECO:0000313" key="4">
    <source>
        <dbReference type="Proteomes" id="UP001176961"/>
    </source>
</evidence>
<gene>
    <name evidence="3" type="ORF">CYNAS_LOCUS3592</name>
</gene>
<evidence type="ECO:0000313" key="3">
    <source>
        <dbReference type="EMBL" id="CAJ0591609.1"/>
    </source>
</evidence>
<organism evidence="3 4">
    <name type="scientific">Cylicocyclus nassatus</name>
    <name type="common">Nematode worm</name>
    <dbReference type="NCBI Taxonomy" id="53992"/>
    <lineage>
        <taxon>Eukaryota</taxon>
        <taxon>Metazoa</taxon>
        <taxon>Ecdysozoa</taxon>
        <taxon>Nematoda</taxon>
        <taxon>Chromadorea</taxon>
        <taxon>Rhabditida</taxon>
        <taxon>Rhabditina</taxon>
        <taxon>Rhabditomorpha</taxon>
        <taxon>Strongyloidea</taxon>
        <taxon>Strongylidae</taxon>
        <taxon>Cylicocyclus</taxon>
    </lineage>
</organism>
<sequence>MLIWYTNSKFALFLYFLQVHATFSCTFLPVDSDFNATINYEKDLDEEDLCLTACLGDPTCTFVKYSGNLCTVYMEGFELQAKDGGVFELNRQLTTVPCSREVHLENVEEHEEPEADVPEQKPCRAWQDC</sequence>
<dbReference type="AlphaFoldDB" id="A0AA36GGN6"/>
<evidence type="ECO:0000256" key="2">
    <source>
        <dbReference type="SAM" id="SignalP"/>
    </source>
</evidence>
<feature type="chain" id="PRO_5041339615" description="Apple domain-containing protein" evidence="2">
    <location>
        <begin position="25"/>
        <end position="129"/>
    </location>
</feature>
<feature type="region of interest" description="Disordered" evidence="1">
    <location>
        <begin position="107"/>
        <end position="129"/>
    </location>
</feature>
<accession>A0AA36GGN6</accession>
<keyword evidence="4" id="KW-1185">Reference proteome</keyword>
<dbReference type="Proteomes" id="UP001176961">
    <property type="component" value="Unassembled WGS sequence"/>
</dbReference>
<protein>
    <recommendedName>
        <fullName evidence="5">Apple domain-containing protein</fullName>
    </recommendedName>
</protein>
<reference evidence="3" key="1">
    <citation type="submission" date="2023-07" db="EMBL/GenBank/DDBJ databases">
        <authorList>
            <consortium name="CYATHOMIX"/>
        </authorList>
    </citation>
    <scope>NUCLEOTIDE SEQUENCE</scope>
    <source>
        <strain evidence="3">N/A</strain>
    </source>
</reference>
<keyword evidence="2" id="KW-0732">Signal</keyword>
<name>A0AA36GGN6_CYLNA</name>